<accession>A0A2N6CW64</accession>
<dbReference type="GO" id="GO:0016836">
    <property type="term" value="F:hydro-lyase activity"/>
    <property type="evidence" value="ECO:0007669"/>
    <property type="project" value="UniProtKB-ARBA"/>
</dbReference>
<evidence type="ECO:0000313" key="5">
    <source>
        <dbReference type="Proteomes" id="UP000235015"/>
    </source>
</evidence>
<dbReference type="Pfam" id="PF00378">
    <property type="entry name" value="ECH_1"/>
    <property type="match status" value="1"/>
</dbReference>
<dbReference type="STRING" id="1111735.GCA_000428045_01797"/>
<gene>
    <name evidence="4" type="ORF">C0630_10705</name>
</gene>
<dbReference type="Gene3D" id="3.90.226.10">
    <property type="entry name" value="2-enoyl-CoA Hydratase, Chain A, domain 1"/>
    <property type="match status" value="1"/>
</dbReference>
<dbReference type="FunFam" id="3.90.226.10:FF:000009">
    <property type="entry name" value="Carnitinyl-CoA dehydratase"/>
    <property type="match status" value="1"/>
</dbReference>
<organism evidence="4 5">
    <name type="scientific">Sedimenticola selenatireducens</name>
    <dbReference type="NCBI Taxonomy" id="191960"/>
    <lineage>
        <taxon>Bacteria</taxon>
        <taxon>Pseudomonadati</taxon>
        <taxon>Pseudomonadota</taxon>
        <taxon>Gammaproteobacteria</taxon>
        <taxon>Chromatiales</taxon>
        <taxon>Sedimenticolaceae</taxon>
        <taxon>Sedimenticola</taxon>
    </lineage>
</organism>
<dbReference type="PROSITE" id="PS00166">
    <property type="entry name" value="ENOYL_COA_HYDRATASE"/>
    <property type="match status" value="1"/>
</dbReference>
<evidence type="ECO:0000256" key="3">
    <source>
        <dbReference type="RuleBase" id="RU003707"/>
    </source>
</evidence>
<dbReference type="GO" id="GO:0006635">
    <property type="term" value="P:fatty acid beta-oxidation"/>
    <property type="evidence" value="ECO:0007669"/>
    <property type="project" value="TreeGrafter"/>
</dbReference>
<dbReference type="FunFam" id="1.10.12.10:FF:000001">
    <property type="entry name" value="Probable enoyl-CoA hydratase, mitochondrial"/>
    <property type="match status" value="1"/>
</dbReference>
<reference evidence="4 5" key="1">
    <citation type="submission" date="2017-11" db="EMBL/GenBank/DDBJ databases">
        <title>Genome-resolved metagenomics identifies genetic mobility, metabolic interactions, and unexpected diversity in perchlorate-reducing communities.</title>
        <authorList>
            <person name="Barnum T.P."/>
            <person name="Figueroa I.A."/>
            <person name="Carlstrom C.I."/>
            <person name="Lucas L.N."/>
            <person name="Engelbrektson A.L."/>
            <person name="Coates J.D."/>
        </authorList>
    </citation>
    <scope>NUCLEOTIDE SEQUENCE [LARGE SCALE GENOMIC DNA]</scope>
    <source>
        <strain evidence="4">BM301</strain>
    </source>
</reference>
<dbReference type="NCBIfam" id="NF007239">
    <property type="entry name" value="PRK09674.1"/>
    <property type="match status" value="1"/>
</dbReference>
<dbReference type="Gene3D" id="1.10.12.10">
    <property type="entry name" value="Lyase 2-enoyl-coa Hydratase, Chain A, domain 2"/>
    <property type="match status" value="1"/>
</dbReference>
<name>A0A2N6CW64_9GAMM</name>
<keyword evidence="2" id="KW-0456">Lyase</keyword>
<dbReference type="PANTHER" id="PTHR11941:SF54">
    <property type="entry name" value="ENOYL-COA HYDRATASE, MITOCHONDRIAL"/>
    <property type="match status" value="1"/>
</dbReference>
<dbReference type="InterPro" id="IPR014748">
    <property type="entry name" value="Enoyl-CoA_hydra_C"/>
</dbReference>
<dbReference type="RefSeq" id="WP_273439370.1">
    <property type="nucleotide sequence ID" value="NZ_PKUN01000016.1"/>
</dbReference>
<dbReference type="Proteomes" id="UP000235015">
    <property type="component" value="Unassembled WGS sequence"/>
</dbReference>
<dbReference type="InterPro" id="IPR001753">
    <property type="entry name" value="Enoyl-CoA_hydra/iso"/>
</dbReference>
<dbReference type="PANTHER" id="PTHR11941">
    <property type="entry name" value="ENOYL-COA HYDRATASE-RELATED"/>
    <property type="match status" value="1"/>
</dbReference>
<dbReference type="AlphaFoldDB" id="A0A2N6CW64"/>
<dbReference type="InterPro" id="IPR029045">
    <property type="entry name" value="ClpP/crotonase-like_dom_sf"/>
</dbReference>
<comment type="similarity">
    <text evidence="1 3">Belongs to the enoyl-CoA hydratase/isomerase family.</text>
</comment>
<dbReference type="EMBL" id="PKUN01000016">
    <property type="protein sequence ID" value="PLX61466.1"/>
    <property type="molecule type" value="Genomic_DNA"/>
</dbReference>
<protein>
    <submittedName>
        <fullName evidence="4">2,3-dehydroadipyl-CoA hydratase</fullName>
    </submittedName>
</protein>
<sequence length="259" mass="27772">MTAYSDIQVDTPYNGVQLIRLNRHDAHNALRTALLGELATALAAAAEDKRVRAVVITGSEKVFAAGADIKEMAALDAVGLWKDQRPQHWQTIRSFSKPLIASVNGYCLGGGMELAMHADMIIAGEDARFGQPEINLGIIPGAGGTQRLVRSVGKALAMKLVLSGEFINAREALAAGLVAEVTQPELTLKRATALAETIASKSPIALRLAKEAILASYETPLSQGLELERKAFLFLAATQDRQEGIDAFLEKRPPQFTGQ</sequence>
<dbReference type="CDD" id="cd06558">
    <property type="entry name" value="crotonase-like"/>
    <property type="match status" value="1"/>
</dbReference>
<evidence type="ECO:0000256" key="2">
    <source>
        <dbReference type="ARBA" id="ARBA00023239"/>
    </source>
</evidence>
<evidence type="ECO:0000256" key="1">
    <source>
        <dbReference type="ARBA" id="ARBA00005254"/>
    </source>
</evidence>
<dbReference type="SUPFAM" id="SSF52096">
    <property type="entry name" value="ClpP/crotonase"/>
    <property type="match status" value="1"/>
</dbReference>
<dbReference type="InterPro" id="IPR018376">
    <property type="entry name" value="Enoyl-CoA_hyd/isom_CS"/>
</dbReference>
<comment type="caution">
    <text evidence="4">The sequence shown here is derived from an EMBL/GenBank/DDBJ whole genome shotgun (WGS) entry which is preliminary data.</text>
</comment>
<proteinExistence type="inferred from homology"/>
<evidence type="ECO:0000313" key="4">
    <source>
        <dbReference type="EMBL" id="PLX61466.1"/>
    </source>
</evidence>